<dbReference type="AlphaFoldDB" id="A0A4R9K0P8"/>
<dbReference type="Pfam" id="PF05991">
    <property type="entry name" value="NYN_YacP"/>
    <property type="match status" value="1"/>
</dbReference>
<sequence length="155" mass="18250">MNLIYKFPDLTSFLVDSQLEEARQGLLSYLWQYYKEKKMSEVLVFFDGKKLSDADCYSEVYESMSVHYSHAKKADDLIIGYLTQTPIPSQCLVITSDKEIVNFARKVRAKRKTSEDFYTEWVSYFQAKEDAELNQIKEGLTEMPEQDYWAKQFLT</sequence>
<proteinExistence type="predicted"/>
<dbReference type="Proteomes" id="UP000297693">
    <property type="component" value="Unassembled WGS sequence"/>
</dbReference>
<reference evidence="1" key="1">
    <citation type="journal article" date="2019" name="PLoS Negl. Trop. Dis.">
        <title>Revisiting the worldwide diversity of Leptospira species in the environment.</title>
        <authorList>
            <person name="Vincent A.T."/>
            <person name="Schiettekatte O."/>
            <person name="Bourhy P."/>
            <person name="Veyrier F.J."/>
            <person name="Picardeau M."/>
        </authorList>
    </citation>
    <scope>NUCLEOTIDE SEQUENCE [LARGE SCALE GENOMIC DNA]</scope>
    <source>
        <strain evidence="1">201702476</strain>
    </source>
</reference>
<organism evidence="1 2">
    <name type="scientific">Leptospira ognonensis</name>
    <dbReference type="NCBI Taxonomy" id="2484945"/>
    <lineage>
        <taxon>Bacteria</taxon>
        <taxon>Pseudomonadati</taxon>
        <taxon>Spirochaetota</taxon>
        <taxon>Spirochaetia</taxon>
        <taxon>Leptospirales</taxon>
        <taxon>Leptospiraceae</taxon>
        <taxon>Leptospira</taxon>
    </lineage>
</organism>
<name>A0A4R9K0P8_9LEPT</name>
<protein>
    <submittedName>
        <fullName evidence="1">Twitching motility protein PilT</fullName>
    </submittedName>
</protein>
<dbReference type="OrthoDB" id="9791091at2"/>
<dbReference type="InterPro" id="IPR010298">
    <property type="entry name" value="YacP-like"/>
</dbReference>
<gene>
    <name evidence="1" type="ORF">EHQ58_09550</name>
</gene>
<comment type="caution">
    <text evidence="1">The sequence shown here is derived from an EMBL/GenBank/DDBJ whole genome shotgun (WGS) entry which is preliminary data.</text>
</comment>
<accession>A0A4R9K0P8</accession>
<evidence type="ECO:0000313" key="2">
    <source>
        <dbReference type="Proteomes" id="UP000297693"/>
    </source>
</evidence>
<dbReference type="EMBL" id="RQGD01000025">
    <property type="protein sequence ID" value="TGL59229.1"/>
    <property type="molecule type" value="Genomic_DNA"/>
</dbReference>
<evidence type="ECO:0000313" key="1">
    <source>
        <dbReference type="EMBL" id="TGL59229.1"/>
    </source>
</evidence>
<keyword evidence="2" id="KW-1185">Reference proteome</keyword>